<dbReference type="AlphaFoldDB" id="A0A0F9TWJ0"/>
<dbReference type="EMBL" id="LAZR01000967">
    <property type="protein sequence ID" value="KKN53526.1"/>
    <property type="molecule type" value="Genomic_DNA"/>
</dbReference>
<gene>
    <name evidence="1" type="ORF">LCGC14_0601650</name>
</gene>
<protein>
    <submittedName>
        <fullName evidence="1">Uncharacterized protein</fullName>
    </submittedName>
</protein>
<evidence type="ECO:0000313" key="1">
    <source>
        <dbReference type="EMBL" id="KKN53526.1"/>
    </source>
</evidence>
<organism evidence="1">
    <name type="scientific">marine sediment metagenome</name>
    <dbReference type="NCBI Taxonomy" id="412755"/>
    <lineage>
        <taxon>unclassified sequences</taxon>
        <taxon>metagenomes</taxon>
        <taxon>ecological metagenomes</taxon>
    </lineage>
</organism>
<name>A0A0F9TWJ0_9ZZZZ</name>
<reference evidence="1" key="1">
    <citation type="journal article" date="2015" name="Nature">
        <title>Complex archaea that bridge the gap between prokaryotes and eukaryotes.</title>
        <authorList>
            <person name="Spang A."/>
            <person name="Saw J.H."/>
            <person name="Jorgensen S.L."/>
            <person name="Zaremba-Niedzwiedzka K."/>
            <person name="Martijn J."/>
            <person name="Lind A.E."/>
            <person name="van Eijk R."/>
            <person name="Schleper C."/>
            <person name="Guy L."/>
            <person name="Ettema T.J."/>
        </authorList>
    </citation>
    <scope>NUCLEOTIDE SEQUENCE</scope>
</reference>
<comment type="caution">
    <text evidence="1">The sequence shown here is derived from an EMBL/GenBank/DDBJ whole genome shotgun (WGS) entry which is preliminary data.</text>
</comment>
<sequence length="383" mass="44928">MGYCWDIKADIVKKKDNLREILPIGNKTKIDNFGFTNYVFSKQMFNNPHYVKPTDEFELFRKFISGGSRSYPSDGGVPNDLVSREARIILKEIRRISKTPESIYHEDAIDVLKNGIFSLVRGTIKLYLGKYTTRDWRRKRFTDDIDFWVFKINLLEHALKKNGWIKNKVTREWEKTVFWHNPMTDKREEHIIISSNDINQILDFGGGSYLDGSDLKSILKKKLMRGHDVDLSDILNVAMVLNKAEGFSIKEWRDSWCAFEESINTRSTRTLSNVISLIRLSYGIADYLEKVGQALVKYNNQIFDEILFPESEIIKITRLSVHWQKYLKRHGADKTRELIHNYIMTQGHFKKYYSKNLRIFGAKVLQLLNDKSKLLKMTFDIES</sequence>
<accession>A0A0F9TWJ0</accession>
<proteinExistence type="predicted"/>